<accession>A0ABW5BQV6</accession>
<dbReference type="Proteomes" id="UP001597294">
    <property type="component" value="Unassembled WGS sequence"/>
</dbReference>
<name>A0ABW5BQV6_9PROT</name>
<reference evidence="3" key="1">
    <citation type="journal article" date="2019" name="Int. J. Syst. Evol. Microbiol.">
        <title>The Global Catalogue of Microorganisms (GCM) 10K type strain sequencing project: providing services to taxonomists for standard genome sequencing and annotation.</title>
        <authorList>
            <consortium name="The Broad Institute Genomics Platform"/>
            <consortium name="The Broad Institute Genome Sequencing Center for Infectious Disease"/>
            <person name="Wu L."/>
            <person name="Ma J."/>
        </authorList>
    </citation>
    <scope>NUCLEOTIDE SEQUENCE [LARGE SCALE GENOMIC DNA]</scope>
    <source>
        <strain evidence="3">CGMCC 4.7192</strain>
    </source>
</reference>
<dbReference type="Pfam" id="PF06776">
    <property type="entry name" value="IalB"/>
    <property type="match status" value="1"/>
</dbReference>
<feature type="signal peptide" evidence="1">
    <location>
        <begin position="1"/>
        <end position="27"/>
    </location>
</feature>
<evidence type="ECO:0000313" key="3">
    <source>
        <dbReference type="Proteomes" id="UP001597294"/>
    </source>
</evidence>
<dbReference type="Gene3D" id="2.60.40.1880">
    <property type="entry name" value="Invasion associated locus B (IalB) protein"/>
    <property type="match status" value="1"/>
</dbReference>
<keyword evidence="3" id="KW-1185">Reference proteome</keyword>
<protein>
    <submittedName>
        <fullName evidence="2">Invasion associated locus B family protein</fullName>
    </submittedName>
</protein>
<feature type="chain" id="PRO_5045772770" evidence="1">
    <location>
        <begin position="28"/>
        <end position="175"/>
    </location>
</feature>
<evidence type="ECO:0000256" key="1">
    <source>
        <dbReference type="SAM" id="SignalP"/>
    </source>
</evidence>
<dbReference type="InterPro" id="IPR038696">
    <property type="entry name" value="IalB_sf"/>
</dbReference>
<sequence length="175" mass="19111">MKSLKLLLNFKYLTCCFVLLISLSTSAFSQQASQRSVTRHGNWASHCTVNAPVSCYIIHNVTLGGNPKPVLTMAMGRPVNGSADVTSLILTLPLGVRLPEGFSLEVGSSIRRSYPFERCIVSGCQAEISVDPQLLQEFKSQNEGRVVFFDAVKKPIAVPFSLKGFTNAFSRVTNP</sequence>
<organism evidence="2 3">
    <name type="scientific">Kiloniella antarctica</name>
    <dbReference type="NCBI Taxonomy" id="1550907"/>
    <lineage>
        <taxon>Bacteria</taxon>
        <taxon>Pseudomonadati</taxon>
        <taxon>Pseudomonadota</taxon>
        <taxon>Alphaproteobacteria</taxon>
        <taxon>Rhodospirillales</taxon>
        <taxon>Kiloniellaceae</taxon>
        <taxon>Kiloniella</taxon>
    </lineage>
</organism>
<dbReference type="RefSeq" id="WP_380254989.1">
    <property type="nucleotide sequence ID" value="NZ_JBHUII010000013.1"/>
</dbReference>
<comment type="caution">
    <text evidence="2">The sequence shown here is derived from an EMBL/GenBank/DDBJ whole genome shotgun (WGS) entry which is preliminary data.</text>
</comment>
<gene>
    <name evidence="2" type="ORF">ACFSKO_19955</name>
</gene>
<proteinExistence type="predicted"/>
<evidence type="ECO:0000313" key="2">
    <source>
        <dbReference type="EMBL" id="MFD2207896.1"/>
    </source>
</evidence>
<dbReference type="InterPro" id="IPR010642">
    <property type="entry name" value="Invasion_prot_B"/>
</dbReference>
<dbReference type="EMBL" id="JBHUII010000013">
    <property type="protein sequence ID" value="MFD2207896.1"/>
    <property type="molecule type" value="Genomic_DNA"/>
</dbReference>
<keyword evidence="1" id="KW-0732">Signal</keyword>